<evidence type="ECO:0000256" key="4">
    <source>
        <dbReference type="ARBA" id="ARBA00022448"/>
    </source>
</evidence>
<feature type="chain" id="PRO_5004508866" description="Nucleotide exchange factor SIL1" evidence="10">
    <location>
        <begin position="26"/>
        <end position="415"/>
    </location>
</feature>
<dbReference type="InterPro" id="IPR031884">
    <property type="entry name" value="Sil1_fungi"/>
</dbReference>
<evidence type="ECO:0000313" key="12">
    <source>
        <dbReference type="Proteomes" id="UP000016922"/>
    </source>
</evidence>
<keyword evidence="6" id="KW-0256">Endoplasmic reticulum</keyword>
<organism evidence="11 12">
    <name type="scientific">Glarea lozoyensis (strain ATCC 20868 / MF5171)</name>
    <dbReference type="NCBI Taxonomy" id="1116229"/>
    <lineage>
        <taxon>Eukaryota</taxon>
        <taxon>Fungi</taxon>
        <taxon>Dikarya</taxon>
        <taxon>Ascomycota</taxon>
        <taxon>Pezizomycotina</taxon>
        <taxon>Leotiomycetes</taxon>
        <taxon>Helotiales</taxon>
        <taxon>Helotiaceae</taxon>
        <taxon>Glarea</taxon>
    </lineage>
</organism>
<evidence type="ECO:0000313" key="11">
    <source>
        <dbReference type="EMBL" id="EPE36583.1"/>
    </source>
</evidence>
<evidence type="ECO:0000256" key="5">
    <source>
        <dbReference type="ARBA" id="ARBA00022729"/>
    </source>
</evidence>
<keyword evidence="8" id="KW-0811">Translocation</keyword>
<evidence type="ECO:0000256" key="3">
    <source>
        <dbReference type="ARBA" id="ARBA00015352"/>
    </source>
</evidence>
<dbReference type="OrthoDB" id="448649at2759"/>
<dbReference type="OMA" id="NVPDEGN"/>
<gene>
    <name evidence="11" type="ORF">GLAREA_08746</name>
</gene>
<dbReference type="STRING" id="1116229.S3EE95"/>
<dbReference type="HOGENOM" id="CLU_034955_1_0_1"/>
<evidence type="ECO:0000256" key="6">
    <source>
        <dbReference type="ARBA" id="ARBA00022824"/>
    </source>
</evidence>
<dbReference type="Gene3D" id="1.25.10.10">
    <property type="entry name" value="Leucine-rich Repeat Variant"/>
    <property type="match status" value="1"/>
</dbReference>
<sequence>MVLLSSRRVLGTACLFLPFLAQASSDPVASPSVDTELICAPDNPDDCYLRIFEPTKDFQIIKEGQDLPPGLHIRMNLETGLKEARLNIPTEGEESVESQLEGLPTEQSMVVVDQPEADSEEPGKPALRDQVPMNPPSYDAAGKVPPPIPNAESGDEMSTFQASMLAIKMEARAFDKALDDLNELAHDIYYGVEIAKDGPVLEKLVCLTLGAGTQRMDAKENGRDHKAASILGSALQNNPTALKEIAGYNKMVVNPMCGQGGSKSQDDFVKILRSGIGGEKNAATLRAKVGAISGILREPTFRDEFIKRDGMELLLAMFLKKGEDFDIVRKKVGQLVMDNFLDEGMGASLGVWPKNEASSSKTCQVKENMLDDGCWDHHVDTFSKATPEAAWAKDLLVALKEERGRSSKGSKEREL</sequence>
<dbReference type="RefSeq" id="XP_008075898.1">
    <property type="nucleotide sequence ID" value="XM_008077707.1"/>
</dbReference>
<dbReference type="KEGG" id="glz:GLAREA_08746"/>
<comment type="similarity">
    <text evidence="1">Belongs to the SIL1 family.</text>
</comment>
<evidence type="ECO:0000256" key="7">
    <source>
        <dbReference type="ARBA" id="ARBA00022927"/>
    </source>
</evidence>
<keyword evidence="5 10" id="KW-0732">Signal</keyword>
<dbReference type="Pfam" id="PF16782">
    <property type="entry name" value="SIL1"/>
    <property type="match status" value="1"/>
</dbReference>
<name>S3EE95_GLAL2</name>
<evidence type="ECO:0000256" key="10">
    <source>
        <dbReference type="SAM" id="SignalP"/>
    </source>
</evidence>
<comment type="subunit">
    <text evidence="2">Interacts with KAR2.</text>
</comment>
<evidence type="ECO:0000256" key="8">
    <source>
        <dbReference type="ARBA" id="ARBA00023010"/>
    </source>
</evidence>
<evidence type="ECO:0000256" key="1">
    <source>
        <dbReference type="ARBA" id="ARBA00010588"/>
    </source>
</evidence>
<dbReference type="GO" id="GO:0005783">
    <property type="term" value="C:endoplasmic reticulum"/>
    <property type="evidence" value="ECO:0007669"/>
    <property type="project" value="InterPro"/>
</dbReference>
<dbReference type="Proteomes" id="UP000016922">
    <property type="component" value="Unassembled WGS sequence"/>
</dbReference>
<dbReference type="InterPro" id="IPR011989">
    <property type="entry name" value="ARM-like"/>
</dbReference>
<protein>
    <recommendedName>
        <fullName evidence="3">Nucleotide exchange factor SIL1</fullName>
    </recommendedName>
</protein>
<accession>S3EE95</accession>
<dbReference type="EMBL" id="KE145352">
    <property type="protein sequence ID" value="EPE36583.1"/>
    <property type="molecule type" value="Genomic_DNA"/>
</dbReference>
<dbReference type="GO" id="GO:0015031">
    <property type="term" value="P:protein transport"/>
    <property type="evidence" value="ECO:0007669"/>
    <property type="project" value="UniProtKB-KW"/>
</dbReference>
<feature type="region of interest" description="Disordered" evidence="9">
    <location>
        <begin position="113"/>
        <end position="155"/>
    </location>
</feature>
<dbReference type="eggNOG" id="ENOG502SAUP">
    <property type="taxonomic scope" value="Eukaryota"/>
</dbReference>
<keyword evidence="12" id="KW-1185">Reference proteome</keyword>
<dbReference type="AlphaFoldDB" id="S3EE95"/>
<dbReference type="GeneID" id="19467794"/>
<keyword evidence="7" id="KW-0653">Protein transport</keyword>
<dbReference type="GO" id="GO:0000774">
    <property type="term" value="F:adenyl-nucleotide exchange factor activity"/>
    <property type="evidence" value="ECO:0007669"/>
    <property type="project" value="InterPro"/>
</dbReference>
<evidence type="ECO:0000256" key="9">
    <source>
        <dbReference type="SAM" id="MobiDB-lite"/>
    </source>
</evidence>
<reference evidence="11 12" key="1">
    <citation type="journal article" date="2013" name="BMC Genomics">
        <title>Genomics-driven discovery of the pneumocandin biosynthetic gene cluster in the fungus Glarea lozoyensis.</title>
        <authorList>
            <person name="Chen L."/>
            <person name="Yue Q."/>
            <person name="Zhang X."/>
            <person name="Xiang M."/>
            <person name="Wang C."/>
            <person name="Li S."/>
            <person name="Che Y."/>
            <person name="Ortiz-Lopez F.J."/>
            <person name="Bills G.F."/>
            <person name="Liu X."/>
            <person name="An Z."/>
        </authorList>
    </citation>
    <scope>NUCLEOTIDE SEQUENCE [LARGE SCALE GENOMIC DNA]</scope>
    <source>
        <strain evidence="12">ATCC 20868 / MF5171</strain>
    </source>
</reference>
<proteinExistence type="inferred from homology"/>
<evidence type="ECO:0000256" key="2">
    <source>
        <dbReference type="ARBA" id="ARBA00011799"/>
    </source>
</evidence>
<feature type="signal peptide" evidence="10">
    <location>
        <begin position="1"/>
        <end position="25"/>
    </location>
</feature>
<keyword evidence="4" id="KW-0813">Transport</keyword>